<dbReference type="PRINTS" id="PR00371">
    <property type="entry name" value="FPNCR"/>
</dbReference>
<dbReference type="GO" id="GO:0009086">
    <property type="term" value="P:methionine biosynthetic process"/>
    <property type="evidence" value="ECO:0007669"/>
    <property type="project" value="UniProtKB-KW"/>
</dbReference>
<sequence length="719" mass="81188">MNIMYPTKLRFRMHSKNHISLFVVYASQQGNAQAIAQDLHEELEEHLKNKNVTTAVKCISDFGEDPSLFSQCDCIIFIASTTGDGDPPDTAKKLWRVLNKCSKALNVDHLTYTVLGLGDTNYTNFCNFGKNLDKILHKLGAKRFYPCGWADDGTDLEIVIEPWKETLWAAISQHVSELAMHKTLPDKDSNMTHFSASVAKASLTEFDIPPSHERQPREREDECDSDVISKLDELCVDDIDLCSECHPLLRLELASDRKLVLPKIPTLDAIIINISNEIYSAELPNKYQNGALLPSAQSDTIECDILKFRSLSSETPGKAVKKVAELILQPPAACENDLKYEPGDSVAVLTYNNEHDVNIVLEKLSVTKPDNKCSLERNPESKKPLPTHLPVCSSLREIFTSCVEIRCVPKKAVLLQFLKCCSDPHESRCLQELVSREGSEFYIKKVVEDRITFIDLLCAFPSCKLQVSTLLEVLPRLLPRAYSLTSTPLSSTHYLSFAYSLAIIPKSAVRMEERKGVCTGLFDSLNSAHVDGDKTRKLSLYLRSSQAFRLPGDPTRPIIMVGPGTGVAPFIGFLRHREQQLQMGMLDLTTMGETWLFFGCRFRDADELFKEEIQHFVNTKILTHFHQCFSREYSRSNFGRQMQPRYVQDLLECHSARLTSAIADEKAIIYVCGDASKMAKEVHSTFSSLLAKHFGDETQASEYLSQMQKDKRYMQDVWT</sequence>
<evidence type="ECO:0000256" key="9">
    <source>
        <dbReference type="ARBA" id="ARBA00023002"/>
    </source>
</evidence>
<evidence type="ECO:0000259" key="14">
    <source>
        <dbReference type="PROSITE" id="PS51384"/>
    </source>
</evidence>
<dbReference type="InterPro" id="IPR003097">
    <property type="entry name" value="CysJ-like_FAD-binding"/>
</dbReference>
<dbReference type="GeneID" id="108673187"/>
<evidence type="ECO:0000256" key="6">
    <source>
        <dbReference type="ARBA" id="ARBA00022691"/>
    </source>
</evidence>
<comment type="cofactor">
    <cofactor evidence="2">
        <name>FAD</name>
        <dbReference type="ChEBI" id="CHEBI:57692"/>
    </cofactor>
</comment>
<dbReference type="SUPFAM" id="SSF52343">
    <property type="entry name" value="Ferredoxin reductase-like, C-terminal NADP-linked domain"/>
    <property type="match status" value="1"/>
</dbReference>
<dbReference type="PRINTS" id="PR00369">
    <property type="entry name" value="FLAVODOXIN"/>
</dbReference>
<dbReference type="GO" id="GO:0050660">
    <property type="term" value="F:flavin adenine dinucleotide binding"/>
    <property type="evidence" value="ECO:0007669"/>
    <property type="project" value="TreeGrafter"/>
</dbReference>
<dbReference type="FunFam" id="3.40.50.360:FF:000059">
    <property type="entry name" value="5-methyltetrahydrofolate-homocysteine methyltransferase reductase"/>
    <property type="match status" value="1"/>
</dbReference>
<evidence type="ECO:0000256" key="8">
    <source>
        <dbReference type="ARBA" id="ARBA00022857"/>
    </source>
</evidence>
<organism evidence="15 16">
    <name type="scientific">Hyalella azteca</name>
    <name type="common">Amphipod</name>
    <dbReference type="NCBI Taxonomy" id="294128"/>
    <lineage>
        <taxon>Eukaryota</taxon>
        <taxon>Metazoa</taxon>
        <taxon>Ecdysozoa</taxon>
        <taxon>Arthropoda</taxon>
        <taxon>Crustacea</taxon>
        <taxon>Multicrustacea</taxon>
        <taxon>Malacostraca</taxon>
        <taxon>Eumalacostraca</taxon>
        <taxon>Peracarida</taxon>
        <taxon>Amphipoda</taxon>
        <taxon>Senticaudata</taxon>
        <taxon>Talitrida</taxon>
        <taxon>Talitroidea</taxon>
        <taxon>Hyalellidae</taxon>
        <taxon>Hyalella</taxon>
    </lineage>
</organism>
<evidence type="ECO:0000256" key="4">
    <source>
        <dbReference type="ARBA" id="ARBA00022630"/>
    </source>
</evidence>
<evidence type="ECO:0000256" key="2">
    <source>
        <dbReference type="ARBA" id="ARBA00001974"/>
    </source>
</evidence>
<evidence type="ECO:0000256" key="11">
    <source>
        <dbReference type="ARBA" id="ARBA00039088"/>
    </source>
</evidence>
<dbReference type="InterPro" id="IPR039261">
    <property type="entry name" value="FNR_nucleotide-bd"/>
</dbReference>
<dbReference type="InterPro" id="IPR001094">
    <property type="entry name" value="Flavdoxin-like"/>
</dbReference>
<evidence type="ECO:0000256" key="3">
    <source>
        <dbReference type="ARBA" id="ARBA00022605"/>
    </source>
</evidence>
<dbReference type="PANTHER" id="PTHR19384:SF84">
    <property type="entry name" value="METHIONINE SYNTHASE REDUCTASE"/>
    <property type="match status" value="1"/>
</dbReference>
<dbReference type="OrthoDB" id="1856718at2759"/>
<dbReference type="EC" id="1.16.1.8" evidence="11"/>
<gene>
    <name evidence="16" type="primary">LOC108673187</name>
</gene>
<dbReference type="AlphaFoldDB" id="A0A979FL56"/>
<accession>A0A979FL56</accession>
<dbReference type="GO" id="GO:0050667">
    <property type="term" value="P:homocysteine metabolic process"/>
    <property type="evidence" value="ECO:0007669"/>
    <property type="project" value="TreeGrafter"/>
</dbReference>
<dbReference type="OMA" id="LFFGHQR"/>
<dbReference type="Proteomes" id="UP000694843">
    <property type="component" value="Unplaced"/>
</dbReference>
<keyword evidence="8" id="KW-0521">NADP</keyword>
<keyword evidence="15" id="KW-1185">Reference proteome</keyword>
<evidence type="ECO:0000256" key="12">
    <source>
        <dbReference type="ARBA" id="ARBA00040659"/>
    </source>
</evidence>
<dbReference type="InterPro" id="IPR017938">
    <property type="entry name" value="Riboflavin_synthase-like_b-brl"/>
</dbReference>
<dbReference type="SUPFAM" id="SSF52218">
    <property type="entry name" value="Flavoproteins"/>
    <property type="match status" value="1"/>
</dbReference>
<evidence type="ECO:0000259" key="13">
    <source>
        <dbReference type="PROSITE" id="PS50902"/>
    </source>
</evidence>
<dbReference type="GO" id="GO:0030586">
    <property type="term" value="F:[methionine synthase] reductase (NADPH) activity"/>
    <property type="evidence" value="ECO:0007669"/>
    <property type="project" value="UniProtKB-EC"/>
</dbReference>
<keyword evidence="9" id="KW-0560">Oxidoreductase</keyword>
<dbReference type="RefSeq" id="XP_047737408.1">
    <property type="nucleotide sequence ID" value="XM_047881452.1"/>
</dbReference>
<dbReference type="Gene3D" id="3.40.50.360">
    <property type="match status" value="1"/>
</dbReference>
<name>A0A979FL56_HYAAZ</name>
<dbReference type="KEGG" id="hazt:108673187"/>
<dbReference type="GO" id="GO:0010181">
    <property type="term" value="F:FMN binding"/>
    <property type="evidence" value="ECO:0007669"/>
    <property type="project" value="InterPro"/>
</dbReference>
<dbReference type="PROSITE" id="PS51384">
    <property type="entry name" value="FAD_FR"/>
    <property type="match status" value="1"/>
</dbReference>
<feature type="domain" description="Flavodoxin-like" evidence="13">
    <location>
        <begin position="21"/>
        <end position="168"/>
    </location>
</feature>
<dbReference type="Pfam" id="PF00175">
    <property type="entry name" value="NAD_binding_1"/>
    <property type="match status" value="1"/>
</dbReference>
<keyword evidence="5" id="KW-0288">FMN</keyword>
<evidence type="ECO:0000313" key="15">
    <source>
        <dbReference type="Proteomes" id="UP000694843"/>
    </source>
</evidence>
<evidence type="ECO:0000313" key="16">
    <source>
        <dbReference type="RefSeq" id="XP_047737408.1"/>
    </source>
</evidence>
<dbReference type="PROSITE" id="PS50902">
    <property type="entry name" value="FLAVODOXIN_LIKE"/>
    <property type="match status" value="1"/>
</dbReference>
<dbReference type="Pfam" id="PF00667">
    <property type="entry name" value="FAD_binding_1"/>
    <property type="match status" value="1"/>
</dbReference>
<dbReference type="Gene3D" id="3.40.50.80">
    <property type="entry name" value="Nucleotide-binding domain of ferredoxin-NADP reductase (FNR) module"/>
    <property type="match status" value="1"/>
</dbReference>
<comment type="cofactor">
    <cofactor evidence="1">
        <name>FMN</name>
        <dbReference type="ChEBI" id="CHEBI:58210"/>
    </cofactor>
</comment>
<dbReference type="Gene3D" id="1.20.990.10">
    <property type="entry name" value="NADPH-cytochrome p450 Reductase, Chain A, domain 3"/>
    <property type="match status" value="1"/>
</dbReference>
<keyword evidence="4" id="KW-0285">Flavoprotein</keyword>
<dbReference type="SUPFAM" id="SSF63380">
    <property type="entry name" value="Riboflavin synthase domain-like"/>
    <property type="match status" value="1"/>
</dbReference>
<dbReference type="FunFam" id="1.20.990.10:FF:000007">
    <property type="entry name" value="Methionine synthase reductase"/>
    <property type="match status" value="1"/>
</dbReference>
<dbReference type="Pfam" id="PF00258">
    <property type="entry name" value="Flavodoxin_1"/>
    <property type="match status" value="1"/>
</dbReference>
<evidence type="ECO:0000256" key="10">
    <source>
        <dbReference type="ARBA" id="ARBA00023167"/>
    </source>
</evidence>
<keyword evidence="6" id="KW-0949">S-adenosyl-L-methionine</keyword>
<keyword evidence="3" id="KW-0028">Amino-acid biosynthesis</keyword>
<reference evidence="16" key="1">
    <citation type="submission" date="2025-08" db="UniProtKB">
        <authorList>
            <consortium name="RefSeq"/>
        </authorList>
    </citation>
    <scope>IDENTIFICATION</scope>
    <source>
        <tissue evidence="16">Whole organism</tissue>
    </source>
</reference>
<evidence type="ECO:0000256" key="1">
    <source>
        <dbReference type="ARBA" id="ARBA00001917"/>
    </source>
</evidence>
<dbReference type="PANTHER" id="PTHR19384">
    <property type="entry name" value="NITRIC OXIDE SYNTHASE-RELATED"/>
    <property type="match status" value="1"/>
</dbReference>
<feature type="domain" description="FAD-binding FR-type" evidence="14">
    <location>
        <begin position="298"/>
        <end position="551"/>
    </location>
</feature>
<dbReference type="GO" id="GO:0005829">
    <property type="term" value="C:cytosol"/>
    <property type="evidence" value="ECO:0007669"/>
    <property type="project" value="TreeGrafter"/>
</dbReference>
<dbReference type="InterPro" id="IPR023173">
    <property type="entry name" value="NADPH_Cyt_P450_Rdtase_alpha"/>
</dbReference>
<dbReference type="Gene3D" id="2.40.30.10">
    <property type="entry name" value="Translation factors"/>
    <property type="match status" value="1"/>
</dbReference>
<evidence type="ECO:0000256" key="7">
    <source>
        <dbReference type="ARBA" id="ARBA00022827"/>
    </source>
</evidence>
<dbReference type="InterPro" id="IPR001433">
    <property type="entry name" value="OxRdtase_FAD/NAD-bd"/>
</dbReference>
<protein>
    <recommendedName>
        <fullName evidence="12">Methionine synthase reductase</fullName>
        <ecNumber evidence="11">1.16.1.8</ecNumber>
    </recommendedName>
</protein>
<dbReference type="InterPro" id="IPR029039">
    <property type="entry name" value="Flavoprotein-like_sf"/>
</dbReference>
<keyword evidence="10" id="KW-0486">Methionine biosynthesis</keyword>
<dbReference type="InterPro" id="IPR001709">
    <property type="entry name" value="Flavoprot_Pyr_Nucl_cyt_Rdtase"/>
</dbReference>
<dbReference type="InterPro" id="IPR008254">
    <property type="entry name" value="Flavodoxin/NO_synth"/>
</dbReference>
<keyword evidence="7" id="KW-0274">FAD</keyword>
<evidence type="ECO:0000256" key="5">
    <source>
        <dbReference type="ARBA" id="ARBA00022643"/>
    </source>
</evidence>
<proteinExistence type="predicted"/>
<dbReference type="InterPro" id="IPR017927">
    <property type="entry name" value="FAD-bd_FR_type"/>
</dbReference>
<dbReference type="FunFam" id="3.40.50.80:FF:000001">
    <property type="entry name" value="NADPH--cytochrome P450 reductase 1"/>
    <property type="match status" value="1"/>
</dbReference>